<dbReference type="Pfam" id="PF01000">
    <property type="entry name" value="RNA_pol_A_bac"/>
    <property type="match status" value="1"/>
</dbReference>
<dbReference type="STRING" id="36087.A0A077YW03"/>
<evidence type="ECO:0000256" key="6">
    <source>
        <dbReference type="ARBA" id="ARBA00072506"/>
    </source>
</evidence>
<evidence type="ECO:0000256" key="1">
    <source>
        <dbReference type="ARBA" id="ARBA00004123"/>
    </source>
</evidence>
<keyword evidence="2" id="KW-0240">DNA-directed RNA polymerase</keyword>
<evidence type="ECO:0000256" key="2">
    <source>
        <dbReference type="ARBA" id="ARBA00022478"/>
    </source>
</evidence>
<accession>A0A077YW03</accession>
<evidence type="ECO:0000313" key="8">
    <source>
        <dbReference type="EMBL" id="CDW52222.1"/>
    </source>
</evidence>
<comment type="subcellular location">
    <subcellularLocation>
        <location evidence="1">Nucleus</location>
    </subcellularLocation>
</comment>
<evidence type="ECO:0000256" key="5">
    <source>
        <dbReference type="ARBA" id="ARBA00025804"/>
    </source>
</evidence>
<keyword evidence="4" id="KW-0539">Nucleus</keyword>
<dbReference type="InterPro" id="IPR036643">
    <property type="entry name" value="RNApol_insert_sf"/>
</dbReference>
<protein>
    <recommendedName>
        <fullName evidence="6">DNA-directed RNA polymerase II subunit RPB3</fullName>
    </recommendedName>
</protein>
<evidence type="ECO:0000256" key="4">
    <source>
        <dbReference type="ARBA" id="ARBA00023242"/>
    </source>
</evidence>
<dbReference type="FunFam" id="2.170.120.12:FF:000002">
    <property type="entry name" value="DNA-directed RNA polymerase II subunit RPB3"/>
    <property type="match status" value="1"/>
</dbReference>
<evidence type="ECO:0000256" key="3">
    <source>
        <dbReference type="ARBA" id="ARBA00023163"/>
    </source>
</evidence>
<comment type="similarity">
    <text evidence="5">Belongs to the archaeal Rpo3/eukaryotic RPB3 RNA polymerase subunit family.</text>
</comment>
<name>A0A077YW03_TRITR</name>
<reference evidence="8" key="2">
    <citation type="submission" date="2014-03" db="EMBL/GenBank/DDBJ databases">
        <title>The whipworm genome and dual-species transcriptomics of an intimate host-pathogen interaction.</title>
        <authorList>
            <person name="Foth B.J."/>
            <person name="Tsai I.J."/>
            <person name="Reid A.J."/>
            <person name="Bancroft A.J."/>
            <person name="Nichol S."/>
            <person name="Tracey A."/>
            <person name="Holroyd N."/>
            <person name="Cotton J.A."/>
            <person name="Stanley E.J."/>
            <person name="Zarowiecki M."/>
            <person name="Liu J.Z."/>
            <person name="Huckvale T."/>
            <person name="Cooper P.J."/>
            <person name="Grencis R.K."/>
            <person name="Berriman M."/>
        </authorList>
    </citation>
    <scope>NUCLEOTIDE SEQUENCE [LARGE SCALE GENOMIC DNA]</scope>
</reference>
<keyword evidence="3" id="KW-0804">Transcription</keyword>
<dbReference type="GO" id="GO:0006366">
    <property type="term" value="P:transcription by RNA polymerase II"/>
    <property type="evidence" value="ECO:0007669"/>
    <property type="project" value="TreeGrafter"/>
</dbReference>
<dbReference type="Pfam" id="PF01193">
    <property type="entry name" value="RNA_pol_L"/>
    <property type="match status" value="1"/>
</dbReference>
<evidence type="ECO:0000259" key="7">
    <source>
        <dbReference type="SMART" id="SM00662"/>
    </source>
</evidence>
<feature type="domain" description="DNA-directed RNA polymerase RpoA/D/Rpb3-type" evidence="7">
    <location>
        <begin position="25"/>
        <end position="269"/>
    </location>
</feature>
<dbReference type="SMART" id="SM00662">
    <property type="entry name" value="RPOLD"/>
    <property type="match status" value="1"/>
</dbReference>
<organism evidence="8 9">
    <name type="scientific">Trichuris trichiura</name>
    <name type="common">Whipworm</name>
    <name type="synonym">Trichocephalus trichiurus</name>
    <dbReference type="NCBI Taxonomy" id="36087"/>
    <lineage>
        <taxon>Eukaryota</taxon>
        <taxon>Metazoa</taxon>
        <taxon>Ecdysozoa</taxon>
        <taxon>Nematoda</taxon>
        <taxon>Enoplea</taxon>
        <taxon>Dorylaimia</taxon>
        <taxon>Trichinellida</taxon>
        <taxon>Trichuridae</taxon>
        <taxon>Trichuris</taxon>
    </lineage>
</organism>
<dbReference type="GO" id="GO:0005665">
    <property type="term" value="C:RNA polymerase II, core complex"/>
    <property type="evidence" value="ECO:0007669"/>
    <property type="project" value="TreeGrafter"/>
</dbReference>
<gene>
    <name evidence="8" type="ORF">TTRE_0000048101</name>
</gene>
<dbReference type="Proteomes" id="UP000030665">
    <property type="component" value="Unassembled WGS sequence"/>
</dbReference>
<sequence>MGDSGRKRPKQPLIKLDILQINDELVKFSIENTRLSLANTLRRIFIAEVPTIAIDWVQIEVNTTPLCDEFIAHRVGLIPLTSDQVVDRMRYTRDCQCDDFCSECAVELTLNHKCTDDKSHSATTAAMVSKDSRVVPACGIHKKLLEEYGEYEDILIAKMRKGQQLKLRCFARKGFGKEHAKWNPTASVSFEYDPDNALRHTDYPKPEEWPKSEYSTLPGNLKESPTVDVGGEPRKFWMGVESSGALKAENIVLSGLAVLKEKLNDIRTQLSNEESKMFLII</sequence>
<dbReference type="HAMAP" id="MF_00320">
    <property type="entry name" value="RNApol_arch_Rpo3"/>
    <property type="match status" value="1"/>
</dbReference>
<dbReference type="InterPro" id="IPR022842">
    <property type="entry name" value="RNAP_Rpo3/Rpb3/RPAC1"/>
</dbReference>
<dbReference type="PANTHER" id="PTHR11800">
    <property type="entry name" value="DNA-DIRECTED RNA POLYMERASE"/>
    <property type="match status" value="1"/>
</dbReference>
<dbReference type="GO" id="GO:0046983">
    <property type="term" value="F:protein dimerization activity"/>
    <property type="evidence" value="ECO:0007669"/>
    <property type="project" value="InterPro"/>
</dbReference>
<dbReference type="InterPro" id="IPR050518">
    <property type="entry name" value="Rpo3/RPB3_RNA_Pol_subunit"/>
</dbReference>
<reference evidence="8" key="1">
    <citation type="submission" date="2014-01" db="EMBL/GenBank/DDBJ databases">
        <authorList>
            <person name="Aslett M."/>
        </authorList>
    </citation>
    <scope>NUCLEOTIDE SEQUENCE</scope>
</reference>
<evidence type="ECO:0000313" key="9">
    <source>
        <dbReference type="Proteomes" id="UP000030665"/>
    </source>
</evidence>
<dbReference type="SUPFAM" id="SSF55257">
    <property type="entry name" value="RBP11-like subunits of RNA polymerase"/>
    <property type="match status" value="1"/>
</dbReference>
<dbReference type="Gene3D" id="3.30.1360.10">
    <property type="entry name" value="RNA polymerase, RBP11-like subunit"/>
    <property type="match status" value="1"/>
</dbReference>
<keyword evidence="9" id="KW-1185">Reference proteome</keyword>
<dbReference type="Gene3D" id="2.170.120.12">
    <property type="entry name" value="DNA-directed RNA polymerase, insert domain"/>
    <property type="match status" value="1"/>
</dbReference>
<proteinExistence type="inferred from homology"/>
<dbReference type="PANTHER" id="PTHR11800:SF2">
    <property type="entry name" value="DNA-DIRECTED RNA POLYMERASE II SUBUNIT RPB3"/>
    <property type="match status" value="1"/>
</dbReference>
<dbReference type="CDD" id="cd07031">
    <property type="entry name" value="RNAP_II_RPB3"/>
    <property type="match status" value="1"/>
</dbReference>
<dbReference type="OrthoDB" id="270173at2759"/>
<dbReference type="InterPro" id="IPR036603">
    <property type="entry name" value="RBP11-like"/>
</dbReference>
<dbReference type="GO" id="GO:0003899">
    <property type="term" value="F:DNA-directed RNA polymerase activity"/>
    <property type="evidence" value="ECO:0007669"/>
    <property type="project" value="InterPro"/>
</dbReference>
<dbReference type="EMBL" id="HG805817">
    <property type="protein sequence ID" value="CDW52222.1"/>
    <property type="molecule type" value="Genomic_DNA"/>
</dbReference>
<dbReference type="SUPFAM" id="SSF56553">
    <property type="entry name" value="Insert subdomain of RNA polymerase alpha subunit"/>
    <property type="match status" value="1"/>
</dbReference>
<dbReference type="AlphaFoldDB" id="A0A077YW03"/>
<dbReference type="InterPro" id="IPR011262">
    <property type="entry name" value="DNA-dir_RNA_pol_insert"/>
</dbReference>
<dbReference type="InterPro" id="IPR011263">
    <property type="entry name" value="DNA-dir_RNA_pol_RpoA/D/Rpb3"/>
</dbReference>